<sequence length="247" mass="27667">MPENEKNEPAVAADKILKDAVSETLDIVLEVVEPSEIGEHLGYRAEGERLLTHFFAANKEGYQGWHWAVTVSRVPRARRVTVSEIDLLPGQGALLAPEWVPWEERLRPSDVSPSDVLPYRQEDPRLTLIRDSKYGSDEPPLSRVRTLSPEGIDAARTRWRRRTRARVNKTDSKSTCASCGFLVALRSELGESFGVCSNEWSGHDGRLVPLTYACGAHSETDVQENGSHWNVVPPRVNEMDLEVITDL</sequence>
<dbReference type="Pfam" id="PF11228">
    <property type="entry name" value="DUF3027"/>
    <property type="match status" value="1"/>
</dbReference>
<dbReference type="Proteomes" id="UP000014387">
    <property type="component" value="Unassembled WGS sequence"/>
</dbReference>
<evidence type="ECO:0000313" key="1">
    <source>
        <dbReference type="EMBL" id="EPD31643.1"/>
    </source>
</evidence>
<evidence type="ECO:0000313" key="2">
    <source>
        <dbReference type="Proteomes" id="UP000014387"/>
    </source>
</evidence>
<organism evidence="1 2">
    <name type="scientific">Gleimia europaea ACS-120-V-Col10b</name>
    <dbReference type="NCBI Taxonomy" id="883069"/>
    <lineage>
        <taxon>Bacteria</taxon>
        <taxon>Bacillati</taxon>
        <taxon>Actinomycetota</taxon>
        <taxon>Actinomycetes</taxon>
        <taxon>Actinomycetales</taxon>
        <taxon>Actinomycetaceae</taxon>
        <taxon>Gleimia</taxon>
    </lineage>
</organism>
<protein>
    <recommendedName>
        <fullName evidence="3">DUF3027 domain-containing protein</fullName>
    </recommendedName>
</protein>
<dbReference type="InterPro" id="IPR021391">
    <property type="entry name" value="DUF3027"/>
</dbReference>
<dbReference type="AlphaFoldDB" id="A0A9W5RFM2"/>
<gene>
    <name evidence="1" type="ORF">HMPREF9238_01420</name>
</gene>
<dbReference type="RefSeq" id="WP_016444753.1">
    <property type="nucleotide sequence ID" value="NZ_KE150266.1"/>
</dbReference>
<dbReference type="EMBL" id="AGWN01000001">
    <property type="protein sequence ID" value="EPD31643.1"/>
    <property type="molecule type" value="Genomic_DNA"/>
</dbReference>
<dbReference type="OrthoDB" id="3210158at2"/>
<evidence type="ECO:0008006" key="3">
    <source>
        <dbReference type="Google" id="ProtNLM"/>
    </source>
</evidence>
<name>A0A9W5RFM2_9ACTO</name>
<accession>A0A9W5RFM2</accession>
<reference evidence="1 2" key="1">
    <citation type="submission" date="2013-05" db="EMBL/GenBank/DDBJ databases">
        <title>The Genome Sequence of Actinomyces europaeus ACS-120-V-COL10B.</title>
        <authorList>
            <consortium name="The Broad Institute Genomics Platform"/>
            <person name="Earl A."/>
            <person name="Ward D."/>
            <person name="Feldgarden M."/>
            <person name="Gevers D."/>
            <person name="Saerens B."/>
            <person name="Vaneechoutte M."/>
            <person name="Walker B."/>
            <person name="Young S."/>
            <person name="Zeng Q."/>
            <person name="Gargeya S."/>
            <person name="Fitzgerald M."/>
            <person name="Haas B."/>
            <person name="Abouelleil A."/>
            <person name="Allen A.W."/>
            <person name="Alvarado L."/>
            <person name="Arachchi H.M."/>
            <person name="Berlin A.M."/>
            <person name="Chapman S.B."/>
            <person name="Gainer-Dewar J."/>
            <person name="Goldberg J."/>
            <person name="Griggs A."/>
            <person name="Gujja S."/>
            <person name="Hansen M."/>
            <person name="Howarth C."/>
            <person name="Imamovic A."/>
            <person name="Ireland A."/>
            <person name="Larimer J."/>
            <person name="McCowan C."/>
            <person name="Murphy C."/>
            <person name="Pearson M."/>
            <person name="Poon T.W."/>
            <person name="Priest M."/>
            <person name="Roberts A."/>
            <person name="Saif S."/>
            <person name="Shea T."/>
            <person name="Sisk P."/>
            <person name="Sykes S."/>
            <person name="Wortman J."/>
            <person name="Nusbaum C."/>
            <person name="Birren B."/>
        </authorList>
    </citation>
    <scope>NUCLEOTIDE SEQUENCE [LARGE SCALE GENOMIC DNA]</scope>
    <source>
        <strain evidence="1 2">ACS-120-V-Col10b</strain>
    </source>
</reference>
<comment type="caution">
    <text evidence="1">The sequence shown here is derived from an EMBL/GenBank/DDBJ whole genome shotgun (WGS) entry which is preliminary data.</text>
</comment>
<keyword evidence="2" id="KW-1185">Reference proteome</keyword>
<proteinExistence type="predicted"/>